<sequence length="111" mass="12803">MFLCVLFSHLGEVPETFKTFYQKLIGAFQDCQNLSCFKKPSRLFEIMLVYGLKNIKENCFDGCISLNTIEIPDSVTEIGWQAFAECTQLQKVVMSKSLTTLNRENFKIIFQ</sequence>
<keyword evidence="2" id="KW-1185">Reference proteome</keyword>
<dbReference type="EMBL" id="KB207175">
    <property type="protein sequence ID" value="ELP84039.1"/>
    <property type="molecule type" value="Genomic_DNA"/>
</dbReference>
<dbReference type="RefSeq" id="XP_004183385.1">
    <property type="nucleotide sequence ID" value="XM_004183337.1"/>
</dbReference>
<dbReference type="Proteomes" id="UP000014680">
    <property type="component" value="Unassembled WGS sequence"/>
</dbReference>
<dbReference type="KEGG" id="eiv:EIN_105680"/>
<gene>
    <name evidence="1" type="ORF">EIN_105680</name>
</gene>
<evidence type="ECO:0008006" key="3">
    <source>
        <dbReference type="Google" id="ProtNLM"/>
    </source>
</evidence>
<dbReference type="Gene3D" id="3.80.10.10">
    <property type="entry name" value="Ribonuclease Inhibitor"/>
    <property type="match status" value="1"/>
</dbReference>
<dbReference type="InterPro" id="IPR032675">
    <property type="entry name" value="LRR_dom_sf"/>
</dbReference>
<dbReference type="AlphaFoldDB" id="L7FLK5"/>
<dbReference type="InterPro" id="IPR026906">
    <property type="entry name" value="LRR_5"/>
</dbReference>
<dbReference type="VEuPathDB" id="AmoebaDB:EIN_105680"/>
<dbReference type="SUPFAM" id="SSF52058">
    <property type="entry name" value="L domain-like"/>
    <property type="match status" value="1"/>
</dbReference>
<reference evidence="1 2" key="1">
    <citation type="submission" date="2012-10" db="EMBL/GenBank/DDBJ databases">
        <authorList>
            <person name="Zafar N."/>
            <person name="Inman J."/>
            <person name="Hall N."/>
            <person name="Lorenzi H."/>
            <person name="Caler E."/>
        </authorList>
    </citation>
    <scope>NUCLEOTIDE SEQUENCE [LARGE SCALE GENOMIC DNA]</scope>
    <source>
        <strain evidence="1 2">IP1</strain>
    </source>
</reference>
<dbReference type="GeneID" id="14883012"/>
<name>L7FLK5_ENTIV</name>
<organism evidence="1 2">
    <name type="scientific">Entamoeba invadens IP1</name>
    <dbReference type="NCBI Taxonomy" id="370355"/>
    <lineage>
        <taxon>Eukaryota</taxon>
        <taxon>Amoebozoa</taxon>
        <taxon>Evosea</taxon>
        <taxon>Archamoebae</taxon>
        <taxon>Mastigamoebida</taxon>
        <taxon>Entamoebidae</taxon>
        <taxon>Entamoeba</taxon>
    </lineage>
</organism>
<protein>
    <recommendedName>
        <fullName evidence="3">Leucine rich repeat containing protein BspA family protein</fullName>
    </recommendedName>
</protein>
<dbReference type="Pfam" id="PF13306">
    <property type="entry name" value="LRR_5"/>
    <property type="match status" value="1"/>
</dbReference>
<evidence type="ECO:0000313" key="2">
    <source>
        <dbReference type="Proteomes" id="UP000014680"/>
    </source>
</evidence>
<evidence type="ECO:0000313" key="1">
    <source>
        <dbReference type="EMBL" id="ELP84039.1"/>
    </source>
</evidence>
<proteinExistence type="predicted"/>
<accession>L7FLK5</accession>